<dbReference type="PANTHER" id="PTHR43834:SF6">
    <property type="entry name" value="GTPASE DER"/>
    <property type="match status" value="1"/>
</dbReference>
<feature type="domain" description="EngA-type G" evidence="11">
    <location>
        <begin position="3"/>
        <end position="166"/>
    </location>
</feature>
<dbReference type="GO" id="GO:0005525">
    <property type="term" value="F:GTP binding"/>
    <property type="evidence" value="ECO:0007669"/>
    <property type="project" value="UniProtKB-UniRule"/>
</dbReference>
<evidence type="ECO:0000256" key="7">
    <source>
        <dbReference type="ARBA" id="ARBA00032345"/>
    </source>
</evidence>
<dbReference type="SUPFAM" id="SSF52540">
    <property type="entry name" value="P-loop containing nucleoside triphosphate hydrolases"/>
    <property type="match status" value="2"/>
</dbReference>
<accession>J3TZ96</accession>
<dbReference type="NCBIfam" id="TIGR03594">
    <property type="entry name" value="GTPase_EngA"/>
    <property type="match status" value="1"/>
</dbReference>
<keyword evidence="6 8" id="KW-0342">GTP-binding</keyword>
<evidence type="ECO:0000256" key="6">
    <source>
        <dbReference type="ARBA" id="ARBA00023134"/>
    </source>
</evidence>
<dbReference type="FunFam" id="3.40.50.300:FF:000057">
    <property type="entry name" value="GTPase Der"/>
    <property type="match status" value="1"/>
</dbReference>
<dbReference type="GO" id="GO:0043022">
    <property type="term" value="F:ribosome binding"/>
    <property type="evidence" value="ECO:0007669"/>
    <property type="project" value="TreeGrafter"/>
</dbReference>
<dbReference type="InterPro" id="IPR005225">
    <property type="entry name" value="Small_GTP-bd"/>
</dbReference>
<dbReference type="Pfam" id="PF14714">
    <property type="entry name" value="KH_dom-like"/>
    <property type="match status" value="1"/>
</dbReference>
<comment type="function">
    <text evidence="8 10">GTPase that plays an essential role in the late steps of ribosome biogenesis.</text>
</comment>
<dbReference type="EMBL" id="CP003547">
    <property type="protein sequence ID" value="AFP85825.1"/>
    <property type="molecule type" value="Genomic_DNA"/>
</dbReference>
<dbReference type="InterPro" id="IPR027417">
    <property type="entry name" value="P-loop_NTPase"/>
</dbReference>
<dbReference type="STRING" id="134287.A35E_00536"/>
<dbReference type="InterPro" id="IPR031166">
    <property type="entry name" value="G_ENGA"/>
</dbReference>
<comment type="subunit">
    <text evidence="8">Associates with the 50S ribosomal subunit.</text>
</comment>
<evidence type="ECO:0000259" key="11">
    <source>
        <dbReference type="PROSITE" id="PS51712"/>
    </source>
</evidence>
<dbReference type="InterPro" id="IPR032859">
    <property type="entry name" value="KH_dom-like"/>
</dbReference>
<dbReference type="FunFam" id="3.30.300.20:FF:000004">
    <property type="entry name" value="GTPase Der"/>
    <property type="match status" value="1"/>
</dbReference>
<proteinExistence type="inferred from homology"/>
<evidence type="ECO:0000256" key="3">
    <source>
        <dbReference type="ARBA" id="ARBA00022517"/>
    </source>
</evidence>
<evidence type="ECO:0000313" key="13">
    <source>
        <dbReference type="Proteomes" id="UP000003937"/>
    </source>
</evidence>
<feature type="binding site" evidence="8">
    <location>
        <begin position="118"/>
        <end position="121"/>
    </location>
    <ligand>
        <name>GTP</name>
        <dbReference type="ChEBI" id="CHEBI:37565"/>
        <label>1</label>
    </ligand>
</feature>
<dbReference type="PROSITE" id="PS51712">
    <property type="entry name" value="G_ENGA"/>
    <property type="match status" value="2"/>
</dbReference>
<name>J3TZ96_9ENTR</name>
<dbReference type="PRINTS" id="PR00326">
    <property type="entry name" value="GTP1OBG"/>
</dbReference>
<protein>
    <recommendedName>
        <fullName evidence="2 8">GTPase Der</fullName>
    </recommendedName>
    <alternativeName>
        <fullName evidence="7 8">GTP-binding protein EngA</fullName>
    </alternativeName>
</protein>
<dbReference type="Proteomes" id="UP000003937">
    <property type="component" value="Chromosome"/>
</dbReference>
<gene>
    <name evidence="8" type="primary">der</name>
    <name evidence="12" type="ORF">A35E_00536</name>
</gene>
<evidence type="ECO:0000256" key="9">
    <source>
        <dbReference type="PROSITE-ProRule" id="PRU01049"/>
    </source>
</evidence>
<organism evidence="12 13">
    <name type="scientific">secondary endosymbiont of Heteropsylla cubana</name>
    <dbReference type="NCBI Taxonomy" id="134287"/>
    <lineage>
        <taxon>Bacteria</taxon>
        <taxon>Pseudomonadati</taxon>
        <taxon>Pseudomonadota</taxon>
        <taxon>Gammaproteobacteria</taxon>
        <taxon>Enterobacterales</taxon>
        <taxon>Enterobacteriaceae</taxon>
        <taxon>aphid secondary symbionts</taxon>
    </lineage>
</organism>
<dbReference type="PATRIC" id="fig|134287.3.peg.509"/>
<evidence type="ECO:0000256" key="8">
    <source>
        <dbReference type="HAMAP-Rule" id="MF_00195"/>
    </source>
</evidence>
<sequence>MIPTVAIVGRQNVGKSTLFNRLTRTRDALVANFPGLTRDRKYGIVKFEDNQFNIIDTAGINDNCDKLENLINTQSLLAITEADIVLFIVDGRAGLMKDDINIAHHLRQQKKTTLVVVNKTDGMNPEIASGDFYALGIKQIVSISASHGSGITILLNKIFSYWKQYELSKPKINLEDRSYTFLKNTNQTLSLEKKNNIYSLKLPPLKLAIVGRPNVGKSTLINCILGIDRVIVYDMPGTTRDNIYIPVIYNKKAYILIDTAGVRKNSKVKERIEKFSIIKTLKAIQDANVVLLVINARDDISDQDVSLLSFVLNSGRALVIAVNKSDGLSSDTRKKIKEELDRCFSFINFVQIHFISSLYNIGIGNLFNSVNEAYRCANKRISTALLTRIMHTGLNSYQPPLVQGRRVKLKYAHTGGYNPLILVIHGTKVNELPDNYKRYLINHFRRSLNIIGTPIRLQFKETANPFAGKRNILTPRQSRKRKRLINYIKKT</sequence>
<dbReference type="CDD" id="cd01895">
    <property type="entry name" value="EngA2"/>
    <property type="match status" value="1"/>
</dbReference>
<feature type="binding site" evidence="8">
    <location>
        <begin position="258"/>
        <end position="262"/>
    </location>
    <ligand>
        <name>GTP</name>
        <dbReference type="ChEBI" id="CHEBI:37565"/>
        <label>2</label>
    </ligand>
</feature>
<dbReference type="RefSeq" id="WP_014889122.1">
    <property type="nucleotide sequence ID" value="NC_018420.1"/>
</dbReference>
<evidence type="ECO:0000256" key="10">
    <source>
        <dbReference type="RuleBase" id="RU004481"/>
    </source>
</evidence>
<dbReference type="NCBIfam" id="TIGR00231">
    <property type="entry name" value="small_GTP"/>
    <property type="match status" value="2"/>
</dbReference>
<dbReference type="GO" id="GO:0042254">
    <property type="term" value="P:ribosome biogenesis"/>
    <property type="evidence" value="ECO:0007669"/>
    <property type="project" value="UniProtKB-KW"/>
</dbReference>
<dbReference type="PIRSF" id="PIRSF006485">
    <property type="entry name" value="GTP-binding_EngA"/>
    <property type="match status" value="1"/>
</dbReference>
<dbReference type="Gene3D" id="3.30.300.20">
    <property type="match status" value="1"/>
</dbReference>
<dbReference type="Pfam" id="PF01926">
    <property type="entry name" value="MMR_HSR1"/>
    <property type="match status" value="2"/>
</dbReference>
<dbReference type="CDD" id="cd01894">
    <property type="entry name" value="EngA1"/>
    <property type="match status" value="1"/>
</dbReference>
<comment type="similarity">
    <text evidence="1 8 9 10">Belongs to the TRAFAC class TrmE-Era-EngA-EngB-Septin-like GTPase superfamily. EngA (Der) GTPase family.</text>
</comment>
<keyword evidence="13" id="KW-1185">Reference proteome</keyword>
<feature type="binding site" evidence="8">
    <location>
        <begin position="56"/>
        <end position="60"/>
    </location>
    <ligand>
        <name>GTP</name>
        <dbReference type="ChEBI" id="CHEBI:37565"/>
        <label>1</label>
    </ligand>
</feature>
<dbReference type="FunFam" id="3.40.50.300:FF:000040">
    <property type="entry name" value="GTPase Der"/>
    <property type="match status" value="1"/>
</dbReference>
<dbReference type="HOGENOM" id="CLU_016077_5_1_6"/>
<dbReference type="KEGG" id="sehc:A35E_00536"/>
<keyword evidence="5 8" id="KW-0547">Nucleotide-binding</keyword>
<evidence type="ECO:0000256" key="5">
    <source>
        <dbReference type="ARBA" id="ARBA00022741"/>
    </source>
</evidence>
<dbReference type="InterPro" id="IPR006073">
    <property type="entry name" value="GTP-bd"/>
</dbReference>
<evidence type="ECO:0000256" key="4">
    <source>
        <dbReference type="ARBA" id="ARBA00022737"/>
    </source>
</evidence>
<dbReference type="InterPro" id="IPR015946">
    <property type="entry name" value="KH_dom-like_a/b"/>
</dbReference>
<feature type="binding site" evidence="8">
    <location>
        <begin position="9"/>
        <end position="16"/>
    </location>
    <ligand>
        <name>GTP</name>
        <dbReference type="ChEBI" id="CHEBI:37565"/>
        <label>1</label>
    </ligand>
</feature>
<keyword evidence="3 8" id="KW-0690">Ribosome biogenesis</keyword>
<evidence type="ECO:0000256" key="2">
    <source>
        <dbReference type="ARBA" id="ARBA00020953"/>
    </source>
</evidence>
<feature type="binding site" evidence="8">
    <location>
        <begin position="323"/>
        <end position="326"/>
    </location>
    <ligand>
        <name>GTP</name>
        <dbReference type="ChEBI" id="CHEBI:37565"/>
        <label>2</label>
    </ligand>
</feature>
<evidence type="ECO:0000313" key="12">
    <source>
        <dbReference type="EMBL" id="AFP85825.1"/>
    </source>
</evidence>
<reference evidence="12 13" key="1">
    <citation type="journal article" date="2012" name="Mol. Biol. Evol.">
        <title>Genome reduction and co-evolution between the primary and secondary bacterial symbionts of psyllids.</title>
        <authorList>
            <person name="Sloan D.B."/>
            <person name="Moran N.A."/>
        </authorList>
    </citation>
    <scope>NUCLEOTIDE SEQUENCE [LARGE SCALE GENOMIC DNA]</scope>
    <source>
        <strain evidence="12">Hcub_S</strain>
    </source>
</reference>
<dbReference type="Gene3D" id="3.40.50.300">
    <property type="entry name" value="P-loop containing nucleotide triphosphate hydrolases"/>
    <property type="match status" value="2"/>
</dbReference>
<dbReference type="HAMAP" id="MF_00195">
    <property type="entry name" value="GTPase_Der"/>
    <property type="match status" value="1"/>
</dbReference>
<dbReference type="OrthoDB" id="9805918at2"/>
<keyword evidence="4 10" id="KW-0677">Repeat</keyword>
<feature type="binding site" evidence="8">
    <location>
        <begin position="211"/>
        <end position="218"/>
    </location>
    <ligand>
        <name>GTP</name>
        <dbReference type="ChEBI" id="CHEBI:37565"/>
        <label>2</label>
    </ligand>
</feature>
<dbReference type="InterPro" id="IPR016484">
    <property type="entry name" value="GTPase_Der"/>
</dbReference>
<evidence type="ECO:0000256" key="1">
    <source>
        <dbReference type="ARBA" id="ARBA00008279"/>
    </source>
</evidence>
<dbReference type="PANTHER" id="PTHR43834">
    <property type="entry name" value="GTPASE DER"/>
    <property type="match status" value="1"/>
</dbReference>
<dbReference type="AlphaFoldDB" id="J3TZ96"/>
<feature type="domain" description="EngA-type G" evidence="11">
    <location>
        <begin position="205"/>
        <end position="378"/>
    </location>
</feature>